<evidence type="ECO:0000259" key="14">
    <source>
        <dbReference type="PROSITE" id="PS50059"/>
    </source>
</evidence>
<dbReference type="Gene3D" id="3.10.50.40">
    <property type="match status" value="1"/>
</dbReference>
<protein>
    <recommendedName>
        <fullName evidence="4 12">Trigger factor</fullName>
    </recommendedName>
</protein>
<dbReference type="Proteomes" id="UP000257559">
    <property type="component" value="Chromosome"/>
</dbReference>
<keyword evidence="9 12" id="KW-0131">Cell cycle</keyword>
<evidence type="ECO:0000256" key="1">
    <source>
        <dbReference type="ARBA" id="ARBA00000971"/>
    </source>
</evidence>
<dbReference type="Pfam" id="PF05697">
    <property type="entry name" value="Trigger_N"/>
    <property type="match status" value="1"/>
</dbReference>
<dbReference type="Pfam" id="PF00254">
    <property type="entry name" value="FKBP_C"/>
    <property type="match status" value="1"/>
</dbReference>
<evidence type="ECO:0000256" key="12">
    <source>
        <dbReference type="RuleBase" id="RU003914"/>
    </source>
</evidence>
<dbReference type="InterPro" id="IPR027304">
    <property type="entry name" value="Trigger_fact/SurA_dom_sf"/>
</dbReference>
<feature type="coiled-coil region" evidence="13">
    <location>
        <begin position="341"/>
        <end position="396"/>
    </location>
</feature>
<dbReference type="InterPro" id="IPR036611">
    <property type="entry name" value="Trigger_fac_ribosome-bd_sf"/>
</dbReference>
<dbReference type="Gene3D" id="3.30.70.1050">
    <property type="entry name" value="Trigger factor ribosome-binding domain"/>
    <property type="match status" value="1"/>
</dbReference>
<keyword evidence="5 12" id="KW-0132">Cell division</keyword>
<dbReference type="InterPro" id="IPR037041">
    <property type="entry name" value="Trigger_fac_C_sf"/>
</dbReference>
<dbReference type="SUPFAM" id="SSF109998">
    <property type="entry name" value="Triger factor/SurA peptide-binding domain-like"/>
    <property type="match status" value="1"/>
</dbReference>
<dbReference type="AlphaFoldDB" id="A0A3B0Q1W2"/>
<evidence type="ECO:0000313" key="15">
    <source>
        <dbReference type="EMBL" id="SYV96926.1"/>
    </source>
</evidence>
<dbReference type="GO" id="GO:0015031">
    <property type="term" value="P:protein transport"/>
    <property type="evidence" value="ECO:0007669"/>
    <property type="project" value="InterPro"/>
</dbReference>
<dbReference type="FunFam" id="3.10.50.40:FF:000001">
    <property type="entry name" value="Trigger factor"/>
    <property type="match status" value="1"/>
</dbReference>
<dbReference type="InterPro" id="IPR001179">
    <property type="entry name" value="PPIase_FKBP_dom"/>
</dbReference>
<dbReference type="RefSeq" id="WP_117275029.1">
    <property type="nucleotide sequence ID" value="NZ_LS991951.1"/>
</dbReference>
<gene>
    <name evidence="15" type="primary">MCYN0725</name>
    <name evidence="15" type="ORF">NCTC10132_00267</name>
</gene>
<evidence type="ECO:0000256" key="5">
    <source>
        <dbReference type="ARBA" id="ARBA00022618"/>
    </source>
</evidence>
<dbReference type="GO" id="GO:0043022">
    <property type="term" value="F:ribosome binding"/>
    <property type="evidence" value="ECO:0007669"/>
    <property type="project" value="TreeGrafter"/>
</dbReference>
<dbReference type="InterPro" id="IPR005215">
    <property type="entry name" value="Trig_fac"/>
</dbReference>
<evidence type="ECO:0000256" key="4">
    <source>
        <dbReference type="ARBA" id="ARBA00016902"/>
    </source>
</evidence>
<dbReference type="PANTHER" id="PTHR30560:SF3">
    <property type="entry name" value="TRIGGER FACTOR-LIKE PROTEIN TIG, CHLOROPLASTIC"/>
    <property type="match status" value="1"/>
</dbReference>
<evidence type="ECO:0000256" key="13">
    <source>
        <dbReference type="SAM" id="Coils"/>
    </source>
</evidence>
<dbReference type="Gene3D" id="1.10.3120.10">
    <property type="entry name" value="Trigger factor, C-terminal domain"/>
    <property type="match status" value="1"/>
</dbReference>
<dbReference type="NCBIfam" id="TIGR00115">
    <property type="entry name" value="tig"/>
    <property type="match status" value="1"/>
</dbReference>
<keyword evidence="8 11" id="KW-0413">Isomerase</keyword>
<keyword evidence="16" id="KW-1185">Reference proteome</keyword>
<dbReference type="OrthoDB" id="9767721at2"/>
<dbReference type="PIRSF" id="PIRSF003095">
    <property type="entry name" value="Trigger_factor"/>
    <property type="match status" value="1"/>
</dbReference>
<accession>A0A3B0Q1W2</accession>
<evidence type="ECO:0000256" key="2">
    <source>
        <dbReference type="ARBA" id="ARBA00004496"/>
    </source>
</evidence>
<evidence type="ECO:0000256" key="11">
    <source>
        <dbReference type="PROSITE-ProRule" id="PRU00277"/>
    </source>
</evidence>
<dbReference type="KEGG" id="medw:NCTC10132_00267"/>
<evidence type="ECO:0000256" key="6">
    <source>
        <dbReference type="ARBA" id="ARBA00023110"/>
    </source>
</evidence>
<dbReference type="GO" id="GO:0051301">
    <property type="term" value="P:cell division"/>
    <property type="evidence" value="ECO:0007669"/>
    <property type="project" value="UniProtKB-KW"/>
</dbReference>
<dbReference type="EMBL" id="LS991951">
    <property type="protein sequence ID" value="SYV96926.1"/>
    <property type="molecule type" value="Genomic_DNA"/>
</dbReference>
<dbReference type="GO" id="GO:0003755">
    <property type="term" value="F:peptidyl-prolyl cis-trans isomerase activity"/>
    <property type="evidence" value="ECO:0007669"/>
    <property type="project" value="UniProtKB-KW"/>
</dbReference>
<evidence type="ECO:0000256" key="9">
    <source>
        <dbReference type="ARBA" id="ARBA00023306"/>
    </source>
</evidence>
<sequence>MLKHKYDKKSSLVTVELVYKFEDFKARFDKLVQEASAKIKVPGYRPGKAPKDKLLARVDYHAIENKVLNEYLDSKRLEIAKHLMEKEIKYIPMISNIDVKNEKEKDLTIIVTYPTLPVFDDLDFKKVDVKFELPKVSKKDVETEMSHVTSHLTQKTEVKDKAEKTKLHDTVNIDFKGFINNEAFEGGEANGYDLELGSNSFIAGFEDQLLDKKVGYKGDVNVKFPANYFVKEYANKEAVFQVKINKIFRQQTVNVSDEMIKSLGIPNVESLKDFEKFTTFKLHLNGLTTKLNAYLDDLAYSAFEKAGMKLNGVFVSSRIDELRKEFEKSLESFGMKKREYLKLVKSTEEKVEEEFKQLAEKQVAIEFVREYMKEGIKAKENEFVALFEKLASAEESKNISDYLSTSISILEKIGKEKESKEVADYIKKSFKI</sequence>
<proteinExistence type="inferred from homology"/>
<dbReference type="Pfam" id="PF05698">
    <property type="entry name" value="Trigger_C"/>
    <property type="match status" value="1"/>
</dbReference>
<keyword evidence="7 12" id="KW-0143">Chaperone</keyword>
<evidence type="ECO:0000313" key="16">
    <source>
        <dbReference type="Proteomes" id="UP000257559"/>
    </source>
</evidence>
<keyword evidence="13" id="KW-0175">Coiled coil</keyword>
<reference evidence="16" key="1">
    <citation type="submission" date="2018-06" db="EMBL/GenBank/DDBJ databases">
        <authorList>
            <consortium name="Pathogen Informatics"/>
        </authorList>
    </citation>
    <scope>NUCLEOTIDE SEQUENCE [LARGE SCALE GENOMIC DNA]</scope>
    <source>
        <strain evidence="16">NCTC10132</strain>
    </source>
</reference>
<dbReference type="InterPro" id="IPR046357">
    <property type="entry name" value="PPIase_dom_sf"/>
</dbReference>
<comment type="similarity">
    <text evidence="3 12">Belongs to the FKBP-type PPIase family. Tig subfamily.</text>
</comment>
<dbReference type="SUPFAM" id="SSF102735">
    <property type="entry name" value="Trigger factor ribosome-binding domain"/>
    <property type="match status" value="1"/>
</dbReference>
<organism evidence="15 16">
    <name type="scientific">Mycoplasmopsis edwardii</name>
    <dbReference type="NCBI Taxonomy" id="53558"/>
    <lineage>
        <taxon>Bacteria</taxon>
        <taxon>Bacillati</taxon>
        <taxon>Mycoplasmatota</taxon>
        <taxon>Mycoplasmoidales</taxon>
        <taxon>Metamycoplasmataceae</taxon>
        <taxon>Mycoplasmopsis</taxon>
    </lineage>
</organism>
<dbReference type="GO" id="GO:0044183">
    <property type="term" value="F:protein folding chaperone"/>
    <property type="evidence" value="ECO:0007669"/>
    <property type="project" value="TreeGrafter"/>
</dbReference>
<dbReference type="InterPro" id="IPR008880">
    <property type="entry name" value="Trigger_fac_C"/>
</dbReference>
<dbReference type="GO" id="GO:0043335">
    <property type="term" value="P:protein unfolding"/>
    <property type="evidence" value="ECO:0007669"/>
    <property type="project" value="TreeGrafter"/>
</dbReference>
<dbReference type="GO" id="GO:0005737">
    <property type="term" value="C:cytoplasm"/>
    <property type="evidence" value="ECO:0007669"/>
    <property type="project" value="UniProtKB-SubCell"/>
</dbReference>
<comment type="subcellular location">
    <subcellularLocation>
        <location evidence="2">Cytoplasm</location>
    </subcellularLocation>
</comment>
<comment type="catalytic activity">
    <reaction evidence="1 11">
        <text>[protein]-peptidylproline (omega=180) = [protein]-peptidylproline (omega=0)</text>
        <dbReference type="Rhea" id="RHEA:16237"/>
        <dbReference type="Rhea" id="RHEA-COMP:10747"/>
        <dbReference type="Rhea" id="RHEA-COMP:10748"/>
        <dbReference type="ChEBI" id="CHEBI:83833"/>
        <dbReference type="ChEBI" id="CHEBI:83834"/>
        <dbReference type="EC" id="5.2.1.8"/>
    </reaction>
</comment>
<comment type="function">
    <text evidence="10">Involved in protein export. Acts as a chaperone by maintaining the newly synthesized protein in an open conformation. Functions as a peptidyl-prolyl cis-trans isomerase.</text>
</comment>
<feature type="domain" description="PPIase FKBP-type" evidence="14">
    <location>
        <begin position="168"/>
        <end position="228"/>
    </location>
</feature>
<dbReference type="GO" id="GO:0051083">
    <property type="term" value="P:'de novo' cotranslational protein folding"/>
    <property type="evidence" value="ECO:0007669"/>
    <property type="project" value="TreeGrafter"/>
</dbReference>
<dbReference type="PROSITE" id="PS50059">
    <property type="entry name" value="FKBP_PPIASE"/>
    <property type="match status" value="1"/>
</dbReference>
<dbReference type="SUPFAM" id="SSF54534">
    <property type="entry name" value="FKBP-like"/>
    <property type="match status" value="1"/>
</dbReference>
<name>A0A3B0Q1W2_9BACT</name>
<evidence type="ECO:0000256" key="3">
    <source>
        <dbReference type="ARBA" id="ARBA00005464"/>
    </source>
</evidence>
<evidence type="ECO:0000256" key="7">
    <source>
        <dbReference type="ARBA" id="ARBA00023186"/>
    </source>
</evidence>
<dbReference type="InterPro" id="IPR008881">
    <property type="entry name" value="Trigger_fac_ribosome-bd_bac"/>
</dbReference>
<keyword evidence="6 11" id="KW-0697">Rotamase</keyword>
<evidence type="ECO:0000256" key="10">
    <source>
        <dbReference type="ARBA" id="ARBA00024849"/>
    </source>
</evidence>
<dbReference type="PANTHER" id="PTHR30560">
    <property type="entry name" value="TRIGGER FACTOR CHAPERONE AND PEPTIDYL-PROLYL CIS/TRANS ISOMERASE"/>
    <property type="match status" value="1"/>
</dbReference>
<evidence type="ECO:0000256" key="8">
    <source>
        <dbReference type="ARBA" id="ARBA00023235"/>
    </source>
</evidence>